<dbReference type="InterPro" id="IPR036291">
    <property type="entry name" value="NAD(P)-bd_dom_sf"/>
</dbReference>
<dbReference type="Pfam" id="PF13460">
    <property type="entry name" value="NAD_binding_10"/>
    <property type="match status" value="1"/>
</dbReference>
<dbReference type="EMBL" id="CP119321">
    <property type="protein sequence ID" value="WEK12388.1"/>
    <property type="molecule type" value="Genomic_DNA"/>
</dbReference>
<dbReference type="PANTHER" id="PTHR12126">
    <property type="entry name" value="NADH-UBIQUINONE OXIDOREDUCTASE 39 KDA SUBUNIT-RELATED"/>
    <property type="match status" value="1"/>
</dbReference>
<dbReference type="PANTHER" id="PTHR12126:SF11">
    <property type="entry name" value="NADH DEHYDROGENASE [UBIQUINONE] 1 ALPHA SUBCOMPLEX SUBUNIT 9, MITOCHONDRIAL"/>
    <property type="match status" value="1"/>
</dbReference>
<dbReference type="Gene3D" id="3.40.50.720">
    <property type="entry name" value="NAD(P)-binding Rossmann-like Domain"/>
    <property type="match status" value="1"/>
</dbReference>
<name>A0AAJ5VZZ0_9MICO</name>
<evidence type="ECO:0000313" key="2">
    <source>
        <dbReference type="EMBL" id="WEK12388.1"/>
    </source>
</evidence>
<dbReference type="InterPro" id="IPR051207">
    <property type="entry name" value="ComplexI_NDUFA9_subunit"/>
</dbReference>
<dbReference type="AlphaFoldDB" id="A0AAJ5VZZ0"/>
<feature type="domain" description="NAD(P)-binding" evidence="1">
    <location>
        <begin position="7"/>
        <end position="139"/>
    </location>
</feature>
<evidence type="ECO:0000259" key="1">
    <source>
        <dbReference type="Pfam" id="PF13460"/>
    </source>
</evidence>
<dbReference type="SUPFAM" id="SSF51735">
    <property type="entry name" value="NAD(P)-binding Rossmann-fold domains"/>
    <property type="match status" value="1"/>
</dbReference>
<proteinExistence type="predicted"/>
<protein>
    <submittedName>
        <fullName evidence="2">NAD(P)H-binding protein</fullName>
    </submittedName>
</protein>
<accession>A0AAJ5VZZ0</accession>
<dbReference type="GO" id="GO:0044877">
    <property type="term" value="F:protein-containing complex binding"/>
    <property type="evidence" value="ECO:0007669"/>
    <property type="project" value="TreeGrafter"/>
</dbReference>
<evidence type="ECO:0000313" key="3">
    <source>
        <dbReference type="Proteomes" id="UP001213972"/>
    </source>
</evidence>
<organism evidence="2 3">
    <name type="scientific">Candidatus Microbacterium phytovorans</name>
    <dbReference type="NCBI Taxonomy" id="3121374"/>
    <lineage>
        <taxon>Bacteria</taxon>
        <taxon>Bacillati</taxon>
        <taxon>Actinomycetota</taxon>
        <taxon>Actinomycetes</taxon>
        <taxon>Micrococcales</taxon>
        <taxon>Microbacteriaceae</taxon>
        <taxon>Microbacterium</taxon>
    </lineage>
</organism>
<sequence>MRIAVIGGTGTVGREVVAAAHARGHDAVVLARSTGVDVLQPPRAGLAAALAGADVAIDVASVGTMSAEESVAFFQQASRNLLTAAAETGIRHIVVLSIVGIDRNPHGYYAGKVAQEAEYAAGTVPSTILRATQFHEFAQQVAAQAKLGPLQIAPRARVQPIAASAVAERLVALAEGAPAGRADDIAGPHEEALSDMVRAWVRHEGRRGPVLPMSLPGPQMRGMRQGFALPGPEAQLLGPSFIEWLAERS</sequence>
<gene>
    <name evidence="2" type="ORF">P0Y48_07825</name>
</gene>
<reference evidence="2" key="1">
    <citation type="submission" date="2023-03" db="EMBL/GenBank/DDBJ databases">
        <title>Andean soil-derived lignocellulolytic bacterial consortium as a source of novel taxa and putative plastic-active enzymes.</title>
        <authorList>
            <person name="Diaz-Garcia L."/>
            <person name="Chuvochina M."/>
            <person name="Feuerriegel G."/>
            <person name="Bunk B."/>
            <person name="Sproer C."/>
            <person name="Streit W.R."/>
            <person name="Rodriguez L.M."/>
            <person name="Overmann J."/>
            <person name="Jimenez D.J."/>
        </authorList>
    </citation>
    <scope>NUCLEOTIDE SEQUENCE</scope>
    <source>
        <strain evidence="2">MAG 4610</strain>
    </source>
</reference>
<dbReference type="InterPro" id="IPR016040">
    <property type="entry name" value="NAD(P)-bd_dom"/>
</dbReference>
<dbReference type="Proteomes" id="UP001213972">
    <property type="component" value="Chromosome"/>
</dbReference>